<comment type="caution">
    <text evidence="2">The sequence shown here is derived from an EMBL/GenBank/DDBJ whole genome shotgun (WGS) entry which is preliminary data.</text>
</comment>
<dbReference type="Proteomes" id="UP000281406">
    <property type="component" value="Unassembled WGS sequence"/>
</dbReference>
<keyword evidence="3" id="KW-1185">Reference proteome</keyword>
<keyword evidence="1" id="KW-0472">Membrane</keyword>
<dbReference type="EMBL" id="RJVU01057109">
    <property type="protein sequence ID" value="ROK35629.1"/>
    <property type="molecule type" value="Genomic_DNA"/>
</dbReference>
<evidence type="ECO:0000256" key="1">
    <source>
        <dbReference type="SAM" id="Phobius"/>
    </source>
</evidence>
<sequence length="298" mass="33038">MPKVGGEDQHVRAVGLASQGQWMQKDQALDCSLSWKELWSADQGKLTFLLLAAADLLPTPNNLNIWGKDEDPSCYQCGAALCTLNHILIECSCHGSWIHLLALMCLLYVYVCAPAVPACGKALLMFISLRDSIPYVVLPGGVLRSPSVPVTSRTTFRIILSASHIHTLHTNHHTQLKLITRTIKDSHTRFLTLLTRRGCPWHLTRRGYPWHLTYRGYLSSWICIGDPVPVCVSNAPTPPPRFCHLRREDTPSGRGKFCYDHRLFLSLPGLHSPSSSLPVTFTHSTLITTPSSSSLPGL</sequence>
<name>A0A3N0XYS7_ANAGA</name>
<dbReference type="OrthoDB" id="447743at2759"/>
<proteinExistence type="predicted"/>
<accession>A0A3N0XYS7</accession>
<evidence type="ECO:0000313" key="2">
    <source>
        <dbReference type="EMBL" id="ROK35629.1"/>
    </source>
</evidence>
<gene>
    <name evidence="2" type="ORF">DPX16_17372</name>
</gene>
<keyword evidence="1" id="KW-1133">Transmembrane helix</keyword>
<feature type="transmembrane region" description="Helical" evidence="1">
    <location>
        <begin position="97"/>
        <end position="120"/>
    </location>
</feature>
<evidence type="ECO:0008006" key="4">
    <source>
        <dbReference type="Google" id="ProtNLM"/>
    </source>
</evidence>
<reference evidence="2 3" key="1">
    <citation type="submission" date="2018-10" db="EMBL/GenBank/DDBJ databases">
        <title>Genome assembly for a Yunnan-Guizhou Plateau 3E fish, Anabarilius grahami (Regan), and its evolutionary and genetic applications.</title>
        <authorList>
            <person name="Jiang W."/>
        </authorList>
    </citation>
    <scope>NUCLEOTIDE SEQUENCE [LARGE SCALE GENOMIC DNA]</scope>
    <source>
        <strain evidence="2">AG-KIZ</strain>
        <tissue evidence="2">Muscle</tissue>
    </source>
</reference>
<keyword evidence="1" id="KW-0812">Transmembrane</keyword>
<evidence type="ECO:0000313" key="3">
    <source>
        <dbReference type="Proteomes" id="UP000281406"/>
    </source>
</evidence>
<organism evidence="2 3">
    <name type="scientific">Anabarilius grahami</name>
    <name type="common">Kanglang fish</name>
    <name type="synonym">Barilius grahami</name>
    <dbReference type="NCBI Taxonomy" id="495550"/>
    <lineage>
        <taxon>Eukaryota</taxon>
        <taxon>Metazoa</taxon>
        <taxon>Chordata</taxon>
        <taxon>Craniata</taxon>
        <taxon>Vertebrata</taxon>
        <taxon>Euteleostomi</taxon>
        <taxon>Actinopterygii</taxon>
        <taxon>Neopterygii</taxon>
        <taxon>Teleostei</taxon>
        <taxon>Ostariophysi</taxon>
        <taxon>Cypriniformes</taxon>
        <taxon>Xenocyprididae</taxon>
        <taxon>Xenocypridinae</taxon>
        <taxon>Xenocypridinae incertae sedis</taxon>
        <taxon>Anabarilius</taxon>
    </lineage>
</organism>
<protein>
    <recommendedName>
        <fullName evidence="4">Reverse transcriptase zinc-binding domain-containing protein</fullName>
    </recommendedName>
</protein>
<dbReference type="AlphaFoldDB" id="A0A3N0XYS7"/>